<name>A0ABU2XAN8_9ACTN</name>
<reference evidence="1" key="1">
    <citation type="submission" date="2024-05" db="EMBL/GenBank/DDBJ databases">
        <title>30 novel species of actinomycetes from the DSMZ collection.</title>
        <authorList>
            <person name="Nouioui I."/>
        </authorList>
    </citation>
    <scope>NUCLEOTIDE SEQUENCE</scope>
    <source>
        <strain evidence="1">DSM 41529</strain>
    </source>
</reference>
<accession>A0ABU2XAN8</accession>
<sequence>MGWSADEIDTESAHSARMYDYFLGGKDNYPPDQKAAEKVLLVLPNARTIAKNNRYFMRRSARMLAEEAGIRQFLDIGTGIPTSPNLHEVIQQIAPESRIVYTDNDPIVLTHARALLTSDPQGETAYAEADLRDPGSILNAPELLETLDMSKPVALMMISILHFVPPEYDHYAILDELVSALPPGSYLALTNGTADFAPEEMKRAAAVYAASRVPVRQRPKKEIERFFHGLELVEPGVVPIHRWRPDDPSLGELTDAEVSMYGGVARKP</sequence>
<dbReference type="SUPFAM" id="SSF53335">
    <property type="entry name" value="S-adenosyl-L-methionine-dependent methyltransferases"/>
    <property type="match status" value="1"/>
</dbReference>
<keyword evidence="2" id="KW-1185">Reference proteome</keyword>
<dbReference type="RefSeq" id="WP_311723370.1">
    <property type="nucleotide sequence ID" value="NZ_JAVRFD010000003.1"/>
</dbReference>
<dbReference type="GO" id="GO:0008168">
    <property type="term" value="F:methyltransferase activity"/>
    <property type="evidence" value="ECO:0007669"/>
    <property type="project" value="UniProtKB-KW"/>
</dbReference>
<dbReference type="PIRSF" id="PIRSF017393">
    <property type="entry name" value="MTase_SAV2177"/>
    <property type="match status" value="1"/>
</dbReference>
<organism evidence="1 2">
    <name type="scientific">Streptomyces lonegramiae</name>
    <dbReference type="NCBI Taxonomy" id="3075524"/>
    <lineage>
        <taxon>Bacteria</taxon>
        <taxon>Bacillati</taxon>
        <taxon>Actinomycetota</taxon>
        <taxon>Actinomycetes</taxon>
        <taxon>Kitasatosporales</taxon>
        <taxon>Streptomycetaceae</taxon>
        <taxon>Streptomyces</taxon>
    </lineage>
</organism>
<keyword evidence="1" id="KW-0489">Methyltransferase</keyword>
<gene>
    <name evidence="1" type="ORF">RND15_09620</name>
</gene>
<dbReference type="Pfam" id="PF04672">
    <property type="entry name" value="Methyltransf_19"/>
    <property type="match status" value="1"/>
</dbReference>
<dbReference type="GO" id="GO:0032259">
    <property type="term" value="P:methylation"/>
    <property type="evidence" value="ECO:0007669"/>
    <property type="project" value="UniProtKB-KW"/>
</dbReference>
<proteinExistence type="predicted"/>
<comment type="caution">
    <text evidence="1">The sequence shown here is derived from an EMBL/GenBank/DDBJ whole genome shotgun (WGS) entry which is preliminary data.</text>
</comment>
<dbReference type="EMBL" id="JAVRFD010000003">
    <property type="protein sequence ID" value="MDT0542978.1"/>
    <property type="molecule type" value="Genomic_DNA"/>
</dbReference>
<dbReference type="InterPro" id="IPR029063">
    <property type="entry name" value="SAM-dependent_MTases_sf"/>
</dbReference>
<dbReference type="Proteomes" id="UP001180754">
    <property type="component" value="Unassembled WGS sequence"/>
</dbReference>
<evidence type="ECO:0000313" key="1">
    <source>
        <dbReference type="EMBL" id="MDT0542978.1"/>
    </source>
</evidence>
<dbReference type="InterPro" id="IPR006764">
    <property type="entry name" value="SAM_dep_MeTrfase_SAV2177_type"/>
</dbReference>
<protein>
    <submittedName>
        <fullName evidence="1">SAM-dependent methyltransferase</fullName>
    </submittedName>
</protein>
<keyword evidence="1" id="KW-0808">Transferase</keyword>
<dbReference type="Gene3D" id="3.40.50.150">
    <property type="entry name" value="Vaccinia Virus protein VP39"/>
    <property type="match status" value="1"/>
</dbReference>
<evidence type="ECO:0000313" key="2">
    <source>
        <dbReference type="Proteomes" id="UP001180754"/>
    </source>
</evidence>